<evidence type="ECO:0000256" key="4">
    <source>
        <dbReference type="ARBA" id="ARBA00022598"/>
    </source>
</evidence>
<dbReference type="GO" id="GO:0005737">
    <property type="term" value="C:cytoplasm"/>
    <property type="evidence" value="ECO:0007669"/>
    <property type="project" value="UniProtKB-SubCell"/>
</dbReference>
<dbReference type="SMART" id="SM00836">
    <property type="entry name" value="DALR_1"/>
    <property type="match status" value="1"/>
</dbReference>
<keyword evidence="8 10" id="KW-0030">Aminoacyl-tRNA synthetase</keyword>
<dbReference type="InterPro" id="IPR014729">
    <property type="entry name" value="Rossmann-like_a/b/a_fold"/>
</dbReference>
<dbReference type="Gene3D" id="3.30.1360.70">
    <property type="entry name" value="Arginyl tRNA synthetase N-terminal domain"/>
    <property type="match status" value="1"/>
</dbReference>
<evidence type="ECO:0000256" key="8">
    <source>
        <dbReference type="ARBA" id="ARBA00023146"/>
    </source>
</evidence>
<comment type="subcellular location">
    <subcellularLocation>
        <location evidence="1 10">Cytoplasm</location>
    </subcellularLocation>
</comment>
<dbReference type="Pfam" id="PF03485">
    <property type="entry name" value="Arg_tRNA_synt_N"/>
    <property type="match status" value="1"/>
</dbReference>
<evidence type="ECO:0000256" key="10">
    <source>
        <dbReference type="HAMAP-Rule" id="MF_00123"/>
    </source>
</evidence>
<dbReference type="GO" id="GO:0006420">
    <property type="term" value="P:arginyl-tRNA aminoacylation"/>
    <property type="evidence" value="ECO:0007669"/>
    <property type="project" value="UniProtKB-UniRule"/>
</dbReference>
<dbReference type="CDD" id="cd00671">
    <property type="entry name" value="ArgRS_core"/>
    <property type="match status" value="1"/>
</dbReference>
<evidence type="ECO:0000256" key="3">
    <source>
        <dbReference type="ARBA" id="ARBA00022490"/>
    </source>
</evidence>
<sequence>MREKLEEALKEASYPNIEPEVLVSTNPKFADYYSPVALKLAKALPDQSVSEIAKSLQAKLPADEKIYTAAIAPNGLVNFKIADEYLQSQIQKIVEEDTNFGKVDIGKNQKVQVEFVSANPTGPLTLGNGRGAFSGDTLANCLAFAGFEVEREYYINDTGNQIKNLGDSVLKELGLGKENLDELYQGDYVREISTEIKNGIDIESYKDKPIELGEKAARFILDTYIKPSLKKINIGFDHFVSEKSLHESGKVIATLDLLKKKNLALEKEGAIWFSPKKPLGSKIGEADRVLVRSEGGQNAPTYFLSDIAYHLDKFDRGFEKVINIWGADHAGYVPRMKLAMSELGFSDRVVIIITQLVRLVENGKEVRVSKRAGRFITLEELIDKTSLDAARFFFVSHAPNTHMDFDLNLARETSSKNPVFYVQYAHARCASLLKKAQKEGFSLASISKSDTSLLSRPEEIVLMKQLLRLPELIEDISKNFAVHLLPAYTTQLADKLHRYYEREKIIGEKKEVTLARLALITATKTLLRNSLQLMGISAPEHMD</sequence>
<dbReference type="Pfam" id="PF05746">
    <property type="entry name" value="DALR_1"/>
    <property type="match status" value="1"/>
</dbReference>
<dbReference type="Gene3D" id="1.10.730.10">
    <property type="entry name" value="Isoleucyl-tRNA Synthetase, Domain 1"/>
    <property type="match status" value="1"/>
</dbReference>
<evidence type="ECO:0000256" key="5">
    <source>
        <dbReference type="ARBA" id="ARBA00022741"/>
    </source>
</evidence>
<dbReference type="PRINTS" id="PR01038">
    <property type="entry name" value="TRNASYNTHARG"/>
</dbReference>
<dbReference type="GO" id="GO:0005524">
    <property type="term" value="F:ATP binding"/>
    <property type="evidence" value="ECO:0007669"/>
    <property type="project" value="UniProtKB-UniRule"/>
</dbReference>
<comment type="subunit">
    <text evidence="10">Monomer.</text>
</comment>
<dbReference type="AlphaFoldDB" id="A0A1G1WFE9"/>
<dbReference type="EC" id="6.1.1.19" evidence="10"/>
<organism evidence="14 15">
    <name type="scientific">Candidatus Woykebacteria bacterium RBG_19FT_COMBO_43_10</name>
    <dbReference type="NCBI Taxonomy" id="1802598"/>
    <lineage>
        <taxon>Bacteria</taxon>
        <taxon>Candidatus Woykeibacteriota</taxon>
    </lineage>
</organism>
<dbReference type="InterPro" id="IPR036695">
    <property type="entry name" value="Arg-tRNA-synth_N_sf"/>
</dbReference>
<dbReference type="SUPFAM" id="SSF47323">
    <property type="entry name" value="Anticodon-binding domain of a subclass of class I aminoacyl-tRNA synthetases"/>
    <property type="match status" value="1"/>
</dbReference>
<name>A0A1G1WFE9_9BACT</name>
<dbReference type="InterPro" id="IPR001278">
    <property type="entry name" value="Arg-tRNA-ligase"/>
</dbReference>
<dbReference type="SUPFAM" id="SSF52374">
    <property type="entry name" value="Nucleotidylyl transferase"/>
    <property type="match status" value="1"/>
</dbReference>
<feature type="domain" description="Arginyl tRNA synthetase N-terminal" evidence="13">
    <location>
        <begin position="3"/>
        <end position="81"/>
    </location>
</feature>
<dbReference type="SUPFAM" id="SSF55190">
    <property type="entry name" value="Arginyl-tRNA synthetase (ArgRS), N-terminal 'additional' domain"/>
    <property type="match status" value="1"/>
</dbReference>
<dbReference type="InterPro" id="IPR009080">
    <property type="entry name" value="tRNAsynth_Ia_anticodon-bd"/>
</dbReference>
<comment type="catalytic activity">
    <reaction evidence="9 10">
        <text>tRNA(Arg) + L-arginine + ATP = L-arginyl-tRNA(Arg) + AMP + diphosphate</text>
        <dbReference type="Rhea" id="RHEA:20301"/>
        <dbReference type="Rhea" id="RHEA-COMP:9658"/>
        <dbReference type="Rhea" id="RHEA-COMP:9673"/>
        <dbReference type="ChEBI" id="CHEBI:30616"/>
        <dbReference type="ChEBI" id="CHEBI:32682"/>
        <dbReference type="ChEBI" id="CHEBI:33019"/>
        <dbReference type="ChEBI" id="CHEBI:78442"/>
        <dbReference type="ChEBI" id="CHEBI:78513"/>
        <dbReference type="ChEBI" id="CHEBI:456215"/>
        <dbReference type="EC" id="6.1.1.19"/>
    </reaction>
</comment>
<keyword evidence="6 10" id="KW-0067">ATP-binding</keyword>
<evidence type="ECO:0000313" key="15">
    <source>
        <dbReference type="Proteomes" id="UP000176645"/>
    </source>
</evidence>
<dbReference type="NCBIfam" id="TIGR00456">
    <property type="entry name" value="argS"/>
    <property type="match status" value="1"/>
</dbReference>
<evidence type="ECO:0000256" key="6">
    <source>
        <dbReference type="ARBA" id="ARBA00022840"/>
    </source>
</evidence>
<keyword evidence="3 10" id="KW-0963">Cytoplasm</keyword>
<comment type="similarity">
    <text evidence="2 10 11">Belongs to the class-I aminoacyl-tRNA synthetase family.</text>
</comment>
<dbReference type="InterPro" id="IPR008909">
    <property type="entry name" value="DALR_anticod-bd"/>
</dbReference>
<dbReference type="Proteomes" id="UP000176645">
    <property type="component" value="Unassembled WGS sequence"/>
</dbReference>
<dbReference type="InterPro" id="IPR005148">
    <property type="entry name" value="Arg-tRNA-synth_N"/>
</dbReference>
<dbReference type="Pfam" id="PF00750">
    <property type="entry name" value="tRNA-synt_1d"/>
    <property type="match status" value="1"/>
</dbReference>
<dbReference type="EMBL" id="MHCU01000070">
    <property type="protein sequence ID" value="OGY26433.1"/>
    <property type="molecule type" value="Genomic_DNA"/>
</dbReference>
<evidence type="ECO:0000256" key="2">
    <source>
        <dbReference type="ARBA" id="ARBA00005594"/>
    </source>
</evidence>
<keyword evidence="4 10" id="KW-0436">Ligase</keyword>
<evidence type="ECO:0000259" key="12">
    <source>
        <dbReference type="SMART" id="SM00836"/>
    </source>
</evidence>
<evidence type="ECO:0000256" key="1">
    <source>
        <dbReference type="ARBA" id="ARBA00004496"/>
    </source>
</evidence>
<evidence type="ECO:0000313" key="14">
    <source>
        <dbReference type="EMBL" id="OGY26433.1"/>
    </source>
</evidence>
<dbReference type="InterPro" id="IPR001412">
    <property type="entry name" value="aa-tRNA-synth_I_CS"/>
</dbReference>
<dbReference type="InterPro" id="IPR035684">
    <property type="entry name" value="ArgRS_core"/>
</dbReference>
<protein>
    <recommendedName>
        <fullName evidence="10">Arginine--tRNA ligase</fullName>
        <ecNumber evidence="10">6.1.1.19</ecNumber>
    </recommendedName>
    <alternativeName>
        <fullName evidence="10">Arginyl-tRNA synthetase</fullName>
        <shortName evidence="10">ArgRS</shortName>
    </alternativeName>
</protein>
<dbReference type="HAMAP" id="MF_00123">
    <property type="entry name" value="Arg_tRNA_synth"/>
    <property type="match status" value="1"/>
</dbReference>
<dbReference type="SMART" id="SM01016">
    <property type="entry name" value="Arg_tRNA_synt_N"/>
    <property type="match status" value="1"/>
</dbReference>
<feature type="domain" description="DALR anticodon binding" evidence="12">
    <location>
        <begin position="422"/>
        <end position="542"/>
    </location>
</feature>
<evidence type="ECO:0000256" key="9">
    <source>
        <dbReference type="ARBA" id="ARBA00049339"/>
    </source>
</evidence>
<evidence type="ECO:0000256" key="11">
    <source>
        <dbReference type="RuleBase" id="RU363038"/>
    </source>
</evidence>
<dbReference type="GO" id="GO:0004814">
    <property type="term" value="F:arginine-tRNA ligase activity"/>
    <property type="evidence" value="ECO:0007669"/>
    <property type="project" value="UniProtKB-UniRule"/>
</dbReference>
<dbReference type="PANTHER" id="PTHR11956">
    <property type="entry name" value="ARGINYL-TRNA SYNTHETASE"/>
    <property type="match status" value="1"/>
</dbReference>
<gene>
    <name evidence="10" type="primary">argS</name>
    <name evidence="14" type="ORF">A2Z42_04475</name>
</gene>
<proteinExistence type="inferred from homology"/>
<keyword evidence="5 10" id="KW-0547">Nucleotide-binding</keyword>
<evidence type="ECO:0000259" key="13">
    <source>
        <dbReference type="SMART" id="SM01016"/>
    </source>
</evidence>
<keyword evidence="7 10" id="KW-0648">Protein biosynthesis</keyword>
<accession>A0A1G1WFE9</accession>
<evidence type="ECO:0000256" key="7">
    <source>
        <dbReference type="ARBA" id="ARBA00022917"/>
    </source>
</evidence>
<dbReference type="PANTHER" id="PTHR11956:SF5">
    <property type="entry name" value="ARGININE--TRNA LIGASE, CYTOPLASMIC"/>
    <property type="match status" value="1"/>
</dbReference>
<comment type="caution">
    <text evidence="14">The sequence shown here is derived from an EMBL/GenBank/DDBJ whole genome shotgun (WGS) entry which is preliminary data.</text>
</comment>
<reference evidence="14 15" key="1">
    <citation type="journal article" date="2016" name="Nat. Commun.">
        <title>Thousands of microbial genomes shed light on interconnected biogeochemical processes in an aquifer system.</title>
        <authorList>
            <person name="Anantharaman K."/>
            <person name="Brown C.T."/>
            <person name="Hug L.A."/>
            <person name="Sharon I."/>
            <person name="Castelle C.J."/>
            <person name="Probst A.J."/>
            <person name="Thomas B.C."/>
            <person name="Singh A."/>
            <person name="Wilkins M.J."/>
            <person name="Karaoz U."/>
            <person name="Brodie E.L."/>
            <person name="Williams K.H."/>
            <person name="Hubbard S.S."/>
            <person name="Banfield J.F."/>
        </authorList>
    </citation>
    <scope>NUCLEOTIDE SEQUENCE [LARGE SCALE GENOMIC DNA]</scope>
</reference>
<dbReference type="PROSITE" id="PS00178">
    <property type="entry name" value="AA_TRNA_LIGASE_I"/>
    <property type="match status" value="1"/>
</dbReference>
<dbReference type="FunFam" id="1.10.730.10:FF:000008">
    <property type="entry name" value="Arginine--tRNA ligase"/>
    <property type="match status" value="1"/>
</dbReference>
<feature type="short sequence motif" description="'HIGH' region" evidence="10">
    <location>
        <begin position="118"/>
        <end position="128"/>
    </location>
</feature>
<dbReference type="Gene3D" id="3.40.50.620">
    <property type="entry name" value="HUPs"/>
    <property type="match status" value="1"/>
</dbReference>